<proteinExistence type="predicted"/>
<accession>A0A1K1RWQ3</accession>
<protein>
    <submittedName>
        <fullName evidence="1">Uncharacterized protein</fullName>
    </submittedName>
</protein>
<dbReference type="Proteomes" id="UP000182248">
    <property type="component" value="Unassembled WGS sequence"/>
</dbReference>
<organism evidence="1 2">
    <name type="scientific">Sinomicrobium oceani</name>
    <dbReference type="NCBI Taxonomy" id="1150368"/>
    <lineage>
        <taxon>Bacteria</taxon>
        <taxon>Pseudomonadati</taxon>
        <taxon>Bacteroidota</taxon>
        <taxon>Flavobacteriia</taxon>
        <taxon>Flavobacteriales</taxon>
        <taxon>Flavobacteriaceae</taxon>
        <taxon>Sinomicrobium</taxon>
    </lineage>
</organism>
<sequence length="310" mass="36267">MLKSMVGKRDNEESYQFSNYQKRKLDIYYGRDNLKNTDTIRKQNHYSLNFIFCFDCEDKLGKIEGKVIPIIQDEIRLDNKKPNYEELSNDEITFKKCLRLDNHLFRLFFYSVIWRFALIYRIEDDIKLISEEKEEELRKILNEFLNKDLNKISSDIPDLAFQVFTADSFEDKTEGTVYSEDIYSDPMICFANEFIIFYYENGYAVKHNYSLPINTLVESEMALNDINDHPKIGFIDNFHFQAINEKMISDAVTAILNSLVKKVCDCTGLSLINSRYNLAKIGMDIHQKTGENLITAFEEAADLICKGEPK</sequence>
<name>A0A1K1RWQ3_9FLAO</name>
<dbReference type="EMBL" id="FPJE01000039">
    <property type="protein sequence ID" value="SFW76600.1"/>
    <property type="molecule type" value="Genomic_DNA"/>
</dbReference>
<evidence type="ECO:0000313" key="2">
    <source>
        <dbReference type="Proteomes" id="UP000182248"/>
    </source>
</evidence>
<dbReference type="AlphaFoldDB" id="A0A1K1RWQ3"/>
<keyword evidence="2" id="KW-1185">Reference proteome</keyword>
<reference evidence="1 2" key="1">
    <citation type="submission" date="2016-11" db="EMBL/GenBank/DDBJ databases">
        <authorList>
            <person name="Jaros S."/>
            <person name="Januszkiewicz K."/>
            <person name="Wedrychowicz H."/>
        </authorList>
    </citation>
    <scope>NUCLEOTIDE SEQUENCE [LARGE SCALE GENOMIC DNA]</scope>
    <source>
        <strain evidence="1 2">CGMCC 1.12145</strain>
    </source>
</reference>
<evidence type="ECO:0000313" key="1">
    <source>
        <dbReference type="EMBL" id="SFW76600.1"/>
    </source>
</evidence>
<gene>
    <name evidence="1" type="ORF">SAMN02927921_04138</name>
</gene>